<dbReference type="Proteomes" id="UP000032721">
    <property type="component" value="Chromosome"/>
</dbReference>
<evidence type="ECO:0000313" key="1">
    <source>
        <dbReference type="EMBL" id="CDG15945.1"/>
    </source>
</evidence>
<sequence length="43" mass="4871">MTTPKIKTEFLAPNHVISKPHSDDPKGILIWDINNTKASILER</sequence>
<reference evidence="1 3" key="1">
    <citation type="submission" date="2013-07" db="EMBL/GenBank/DDBJ databases">
        <authorList>
            <person name="Genoscope - CEA"/>
        </authorList>
    </citation>
    <scope>NUCLEOTIDE SEQUENCE [LARGE SCALE GENOMIC DNA]</scope>
    <source>
        <strain evidence="1">FRM16</strain>
        <strain evidence="3">FRM16 / DSM 17909</strain>
    </source>
</reference>
<proteinExistence type="predicted"/>
<dbReference type="EMBL" id="FO704550">
    <property type="protein sequence ID" value="CDG15956.1"/>
    <property type="molecule type" value="Genomic_DNA"/>
</dbReference>
<dbReference type="AlphaFoldDB" id="A0A068QQ37"/>
<evidence type="ECO:0000313" key="3">
    <source>
        <dbReference type="Proteomes" id="UP000032721"/>
    </source>
</evidence>
<accession>A0A068QQ37</accession>
<name>A0A068QQ37_9GAMM</name>
<dbReference type="KEGG" id="xdo:XDD1_0234"/>
<dbReference type="HOGENOM" id="CLU_3241620_0_0_6"/>
<organism evidence="1 3">
    <name type="scientific">Xenorhabdus doucetiae</name>
    <dbReference type="NCBI Taxonomy" id="351671"/>
    <lineage>
        <taxon>Bacteria</taxon>
        <taxon>Pseudomonadati</taxon>
        <taxon>Pseudomonadota</taxon>
        <taxon>Gammaproteobacteria</taxon>
        <taxon>Enterobacterales</taxon>
        <taxon>Morganellaceae</taxon>
        <taxon>Xenorhabdus</taxon>
    </lineage>
</organism>
<dbReference type="EMBL" id="FO704550">
    <property type="protein sequence ID" value="CDG15945.1"/>
    <property type="molecule type" value="Genomic_DNA"/>
</dbReference>
<protein>
    <submittedName>
        <fullName evidence="1">Uncharacterized protein</fullName>
    </submittedName>
</protein>
<dbReference type="KEGG" id="xdo:XDD1_0245"/>
<gene>
    <name evidence="1" type="ORF">XDD1_0234</name>
    <name evidence="2" type="ORF">XDD1_0245</name>
</gene>
<evidence type="ECO:0000313" key="2">
    <source>
        <dbReference type="EMBL" id="CDG15956.1"/>
    </source>
</evidence>